<reference evidence="10 11" key="1">
    <citation type="journal article" date="2016" name="Genome Biol. Evol.">
        <title>Divergent and convergent evolution of fungal pathogenicity.</title>
        <authorList>
            <person name="Shang Y."/>
            <person name="Xiao G."/>
            <person name="Zheng P."/>
            <person name="Cen K."/>
            <person name="Zhan S."/>
            <person name="Wang C."/>
        </authorList>
    </citation>
    <scope>NUCLEOTIDE SEQUENCE [LARGE SCALE GENOMIC DNA]</scope>
    <source>
        <strain evidence="10 11">ARSEF 2679</strain>
    </source>
</reference>
<feature type="transmembrane region" description="Helical" evidence="8">
    <location>
        <begin position="99"/>
        <end position="121"/>
    </location>
</feature>
<evidence type="ECO:0000313" key="10">
    <source>
        <dbReference type="EMBL" id="OAA53986.1"/>
    </source>
</evidence>
<dbReference type="SUPFAM" id="SSF103473">
    <property type="entry name" value="MFS general substrate transporter"/>
    <property type="match status" value="1"/>
</dbReference>
<feature type="transmembrane region" description="Helical" evidence="8">
    <location>
        <begin position="329"/>
        <end position="351"/>
    </location>
</feature>
<feature type="transmembrane region" description="Helical" evidence="8">
    <location>
        <begin position="428"/>
        <end position="448"/>
    </location>
</feature>
<feature type="transmembrane region" description="Helical" evidence="8">
    <location>
        <begin position="357"/>
        <end position="382"/>
    </location>
</feature>
<dbReference type="PROSITE" id="PS50850">
    <property type="entry name" value="MFS"/>
    <property type="match status" value="1"/>
</dbReference>
<dbReference type="GeneID" id="30024758"/>
<comment type="similarity">
    <text evidence="2">Belongs to the major facilitator superfamily. Monocarboxylate porter (TC 2.A.1.13) family.</text>
</comment>
<feature type="transmembrane region" description="Helical" evidence="8">
    <location>
        <begin position="191"/>
        <end position="211"/>
    </location>
</feature>
<dbReference type="EMBL" id="AZHB01000031">
    <property type="protein sequence ID" value="OAA53986.1"/>
    <property type="molecule type" value="Genomic_DNA"/>
</dbReference>
<keyword evidence="4 8" id="KW-0812">Transmembrane</keyword>
<feature type="compositionally biased region" description="Basic and acidic residues" evidence="7">
    <location>
        <begin position="34"/>
        <end position="45"/>
    </location>
</feature>
<feature type="compositionally biased region" description="Polar residues" evidence="7">
    <location>
        <begin position="16"/>
        <end position="32"/>
    </location>
</feature>
<feature type="transmembrane region" description="Helical" evidence="8">
    <location>
        <begin position="394"/>
        <end position="416"/>
    </location>
</feature>
<dbReference type="RefSeq" id="XP_018700669.1">
    <property type="nucleotide sequence ID" value="XM_018852069.1"/>
</dbReference>
<evidence type="ECO:0000313" key="11">
    <source>
        <dbReference type="Proteomes" id="UP000076744"/>
    </source>
</evidence>
<accession>A0A167M6A6</accession>
<evidence type="ECO:0000256" key="2">
    <source>
        <dbReference type="ARBA" id="ARBA00006727"/>
    </source>
</evidence>
<keyword evidence="6 8" id="KW-0472">Membrane</keyword>
<gene>
    <name evidence="10" type="ORF">ISF_08466</name>
</gene>
<feature type="transmembrane region" description="Helical" evidence="8">
    <location>
        <begin position="223"/>
        <end position="242"/>
    </location>
</feature>
<feature type="region of interest" description="Disordered" evidence="7">
    <location>
        <begin position="1"/>
        <end position="45"/>
    </location>
</feature>
<feature type="transmembrane region" description="Helical" evidence="8">
    <location>
        <begin position="303"/>
        <end position="322"/>
    </location>
</feature>
<comment type="subcellular location">
    <subcellularLocation>
        <location evidence="1">Membrane</location>
        <topology evidence="1">Multi-pass membrane protein</topology>
    </subcellularLocation>
</comment>
<dbReference type="GO" id="GO:0016020">
    <property type="term" value="C:membrane"/>
    <property type="evidence" value="ECO:0007669"/>
    <property type="project" value="UniProtKB-SubCell"/>
</dbReference>
<evidence type="ECO:0000256" key="3">
    <source>
        <dbReference type="ARBA" id="ARBA00022448"/>
    </source>
</evidence>
<feature type="transmembrane region" description="Helical" evidence="8">
    <location>
        <begin position="133"/>
        <end position="152"/>
    </location>
</feature>
<protein>
    <submittedName>
        <fullName evidence="10">Major facilitator superfamily domain, general substrate transporter</fullName>
    </submittedName>
</protein>
<keyword evidence="5 8" id="KW-1133">Transmembrane helix</keyword>
<feature type="transmembrane region" description="Helical" evidence="8">
    <location>
        <begin position="158"/>
        <end position="184"/>
    </location>
</feature>
<evidence type="ECO:0000256" key="4">
    <source>
        <dbReference type="ARBA" id="ARBA00022692"/>
    </source>
</evidence>
<feature type="transmembrane region" description="Helical" evidence="8">
    <location>
        <begin position="263"/>
        <end position="283"/>
    </location>
</feature>
<dbReference type="PANTHER" id="PTHR11360:SF224">
    <property type="entry name" value="MAJOR FACILITATOR SUPERFAMILY (MFS) PROFILE DOMAIN-CONTAINING PROTEIN-RELATED"/>
    <property type="match status" value="1"/>
</dbReference>
<proteinExistence type="inferred from homology"/>
<dbReference type="InterPro" id="IPR020846">
    <property type="entry name" value="MFS_dom"/>
</dbReference>
<feature type="domain" description="Major facilitator superfamily (MFS) profile" evidence="9">
    <location>
        <begin position="54"/>
        <end position="457"/>
    </location>
</feature>
<comment type="caution">
    <text evidence="10">The sequence shown here is derived from an EMBL/GenBank/DDBJ whole genome shotgun (WGS) entry which is preliminary data.</text>
</comment>
<dbReference type="AlphaFoldDB" id="A0A167M6A6"/>
<evidence type="ECO:0000256" key="5">
    <source>
        <dbReference type="ARBA" id="ARBA00022989"/>
    </source>
</evidence>
<feature type="compositionally biased region" description="Basic and acidic residues" evidence="7">
    <location>
        <begin position="1"/>
        <end position="14"/>
    </location>
</feature>
<dbReference type="OrthoDB" id="5667at2759"/>
<organism evidence="10 11">
    <name type="scientific">Cordyceps fumosorosea (strain ARSEF 2679)</name>
    <name type="common">Isaria fumosorosea</name>
    <dbReference type="NCBI Taxonomy" id="1081104"/>
    <lineage>
        <taxon>Eukaryota</taxon>
        <taxon>Fungi</taxon>
        <taxon>Dikarya</taxon>
        <taxon>Ascomycota</taxon>
        <taxon>Pezizomycotina</taxon>
        <taxon>Sordariomycetes</taxon>
        <taxon>Hypocreomycetidae</taxon>
        <taxon>Hypocreales</taxon>
        <taxon>Cordycipitaceae</taxon>
        <taxon>Cordyceps</taxon>
    </lineage>
</organism>
<dbReference type="Pfam" id="PF07690">
    <property type="entry name" value="MFS_1"/>
    <property type="match status" value="1"/>
</dbReference>
<evidence type="ECO:0000256" key="6">
    <source>
        <dbReference type="ARBA" id="ARBA00023136"/>
    </source>
</evidence>
<dbReference type="InterPro" id="IPR011701">
    <property type="entry name" value="MFS"/>
</dbReference>
<dbReference type="Gene3D" id="1.20.1250.20">
    <property type="entry name" value="MFS general substrate transporter like domains"/>
    <property type="match status" value="2"/>
</dbReference>
<dbReference type="PANTHER" id="PTHR11360">
    <property type="entry name" value="MONOCARBOXYLATE TRANSPORTER"/>
    <property type="match status" value="1"/>
</dbReference>
<dbReference type="InterPro" id="IPR050327">
    <property type="entry name" value="Proton-linked_MCT"/>
</dbReference>
<name>A0A167M6A6_CORFA</name>
<evidence type="ECO:0000256" key="8">
    <source>
        <dbReference type="SAM" id="Phobius"/>
    </source>
</evidence>
<feature type="transmembrane region" description="Helical" evidence="8">
    <location>
        <begin position="54"/>
        <end position="72"/>
    </location>
</feature>
<dbReference type="Proteomes" id="UP000076744">
    <property type="component" value="Unassembled WGS sequence"/>
</dbReference>
<keyword evidence="11" id="KW-1185">Reference proteome</keyword>
<dbReference type="InterPro" id="IPR036259">
    <property type="entry name" value="MFS_trans_sf"/>
</dbReference>
<evidence type="ECO:0000256" key="7">
    <source>
        <dbReference type="SAM" id="MobiDB-lite"/>
    </source>
</evidence>
<evidence type="ECO:0000259" key="9">
    <source>
        <dbReference type="PROSITE" id="PS50850"/>
    </source>
</evidence>
<sequence>MPAAGIHEKPDDNKSPACNTPDNVFNEGSTETRAPADADKGELHDPAPDGGLRAWLALLGSWCMLFCTFGLINSAVANHGWAAIGTFQAYYQEVLLSDYAASTVAWIPSLQIFFAYLTNPFTGRIYDVYGPRYLVLGGTVVQVVGMMMTSISTRYYQILLAQGICTSLGMSAVYVPATALLASWFDKKRGLAYGIATSGSSLGGVILPIMIRELIPRVGFPWAMRACAFLILGLLLLANASASTRLPPDPRAAVSRRALLRPFLDTKLMLVNVGFLVLTLGVWAPINYVSVEATAAHGVRPDLAHYLVATMNAGSLFGRVFAGGVADVAGVYNTFASVSALAGVLVLALYIPARSAAAVFAFSVLFGFTSGAYIALVAPLVVKISPMAESGYRIGLLFCLSSFSALVTNPIGGAIVERWQGDYTGMKIYSGTLMIVGAGIVFVSRLIATEWKLNVVF</sequence>
<dbReference type="GO" id="GO:0022857">
    <property type="term" value="F:transmembrane transporter activity"/>
    <property type="evidence" value="ECO:0007669"/>
    <property type="project" value="InterPro"/>
</dbReference>
<keyword evidence="3" id="KW-0813">Transport</keyword>
<evidence type="ECO:0000256" key="1">
    <source>
        <dbReference type="ARBA" id="ARBA00004141"/>
    </source>
</evidence>